<evidence type="ECO:0000256" key="6">
    <source>
        <dbReference type="ARBA" id="ARBA00023002"/>
    </source>
</evidence>
<dbReference type="AlphaFoldDB" id="A0A6A6J1A3"/>
<keyword evidence="10" id="KW-1185">Reference proteome</keyword>
<dbReference type="Pfam" id="PF07992">
    <property type="entry name" value="Pyr_redox_2"/>
    <property type="match status" value="1"/>
</dbReference>
<sequence>MHKNQVRNPNAANGSRIRSIDALIVGGGFSGIYQLHKLRSLGYKVLLVDAGSNYGGVWHSHQYPGLRVDTETPLYQFSDPDLWQDWTWRQRFPNGAEIRAYFDYVAEKWDLRRDTEFNAFVQAAAWDEEEGKWTVSTRDGRRYKTRYFLPCLGHSAKRYIPDWKGIDSFKGALLHPSDWRQTQPDLSGKNIAIIGTAATGVQLAQALSKTASHLTIFQRTPNTALPLPNVDYESPSKRPSSAATRHALAARLDSFGGLNHNALPRATFDDPPEIRLATYEQLWGPDFLLAPYRDLFSNEDANREAYTFWRDKTRARIKDPKTADVLAPMAQPYAFGCKRIALESDYFDLFNEPHVKLVDLKATPIEEITERGIRTAAEEMDFDVVVCATGYDSVTGGLSQIDITGANGGTTLKEHWKDGVKTYLGMCVSGFPNMLFTYGPQAPTAFCNGPTCAELQGDWVVNLLEFMRENSLTRLQAKGESEDEWKEKIWSLANATLLPKVRSWWMGDNIPGKPREPLIYLGGVPAYYKTLNEVAADGYCGFELS</sequence>
<dbReference type="EMBL" id="ML987190">
    <property type="protein sequence ID" value="KAF2255213.1"/>
    <property type="molecule type" value="Genomic_DNA"/>
</dbReference>
<dbReference type="GO" id="GO:0004497">
    <property type="term" value="F:monooxygenase activity"/>
    <property type="evidence" value="ECO:0007669"/>
    <property type="project" value="UniProtKB-KW"/>
</dbReference>
<dbReference type="PRINTS" id="PR00411">
    <property type="entry name" value="PNDRDTASEI"/>
</dbReference>
<dbReference type="PANTHER" id="PTHR43098:SF3">
    <property type="entry name" value="L-ORNITHINE N(5)-MONOOXYGENASE-RELATED"/>
    <property type="match status" value="1"/>
</dbReference>
<evidence type="ECO:0000313" key="10">
    <source>
        <dbReference type="Proteomes" id="UP000800094"/>
    </source>
</evidence>
<dbReference type="SUPFAM" id="SSF51905">
    <property type="entry name" value="FAD/NAD(P)-binding domain"/>
    <property type="match status" value="1"/>
</dbReference>
<comment type="cofactor">
    <cofactor evidence="1">
        <name>FAD</name>
        <dbReference type="ChEBI" id="CHEBI:57692"/>
    </cofactor>
</comment>
<dbReference type="GeneID" id="54578885"/>
<keyword evidence="5" id="KW-0521">NADP</keyword>
<keyword evidence="6" id="KW-0560">Oxidoreductase</keyword>
<organism evidence="9 10">
    <name type="scientific">Trematosphaeria pertusa</name>
    <dbReference type="NCBI Taxonomy" id="390896"/>
    <lineage>
        <taxon>Eukaryota</taxon>
        <taxon>Fungi</taxon>
        <taxon>Dikarya</taxon>
        <taxon>Ascomycota</taxon>
        <taxon>Pezizomycotina</taxon>
        <taxon>Dothideomycetes</taxon>
        <taxon>Pleosporomycetidae</taxon>
        <taxon>Pleosporales</taxon>
        <taxon>Massarineae</taxon>
        <taxon>Trematosphaeriaceae</taxon>
        <taxon>Trematosphaeria</taxon>
    </lineage>
</organism>
<dbReference type="Proteomes" id="UP000800094">
    <property type="component" value="Unassembled WGS sequence"/>
</dbReference>
<accession>A0A6A6J1A3</accession>
<keyword evidence="7 9" id="KW-0503">Monooxygenase</keyword>
<evidence type="ECO:0000313" key="9">
    <source>
        <dbReference type="EMBL" id="KAF2255213.1"/>
    </source>
</evidence>
<dbReference type="OrthoDB" id="66881at2759"/>
<evidence type="ECO:0000256" key="5">
    <source>
        <dbReference type="ARBA" id="ARBA00022857"/>
    </source>
</evidence>
<evidence type="ECO:0000256" key="7">
    <source>
        <dbReference type="ARBA" id="ARBA00023033"/>
    </source>
</evidence>
<keyword evidence="3" id="KW-0285">Flavoprotein</keyword>
<evidence type="ECO:0000256" key="3">
    <source>
        <dbReference type="ARBA" id="ARBA00022630"/>
    </source>
</evidence>
<dbReference type="PANTHER" id="PTHR43098">
    <property type="entry name" value="L-ORNITHINE N(5)-MONOOXYGENASE-RELATED"/>
    <property type="match status" value="1"/>
</dbReference>
<reference evidence="9" key="1">
    <citation type="journal article" date="2020" name="Stud. Mycol.">
        <title>101 Dothideomycetes genomes: a test case for predicting lifestyles and emergence of pathogens.</title>
        <authorList>
            <person name="Haridas S."/>
            <person name="Albert R."/>
            <person name="Binder M."/>
            <person name="Bloem J."/>
            <person name="Labutti K."/>
            <person name="Salamov A."/>
            <person name="Andreopoulos B."/>
            <person name="Baker S."/>
            <person name="Barry K."/>
            <person name="Bills G."/>
            <person name="Bluhm B."/>
            <person name="Cannon C."/>
            <person name="Castanera R."/>
            <person name="Culley D."/>
            <person name="Daum C."/>
            <person name="Ezra D."/>
            <person name="Gonzalez J."/>
            <person name="Henrissat B."/>
            <person name="Kuo A."/>
            <person name="Liang C."/>
            <person name="Lipzen A."/>
            <person name="Lutzoni F."/>
            <person name="Magnuson J."/>
            <person name="Mondo S."/>
            <person name="Nolan M."/>
            <person name="Ohm R."/>
            <person name="Pangilinan J."/>
            <person name="Park H.-J."/>
            <person name="Ramirez L."/>
            <person name="Alfaro M."/>
            <person name="Sun H."/>
            <person name="Tritt A."/>
            <person name="Yoshinaga Y."/>
            <person name="Zwiers L.-H."/>
            <person name="Turgeon B."/>
            <person name="Goodwin S."/>
            <person name="Spatafora J."/>
            <person name="Crous P."/>
            <person name="Grigoriev I."/>
        </authorList>
    </citation>
    <scope>NUCLEOTIDE SEQUENCE</scope>
    <source>
        <strain evidence="9">CBS 122368</strain>
    </source>
</reference>
<keyword evidence="4" id="KW-0274">FAD</keyword>
<comment type="similarity">
    <text evidence="2">Belongs to the FAD-binding monooxygenase family.</text>
</comment>
<feature type="domain" description="FAD/NAD(P)-binding" evidence="8">
    <location>
        <begin position="21"/>
        <end position="223"/>
    </location>
</feature>
<evidence type="ECO:0000256" key="2">
    <source>
        <dbReference type="ARBA" id="ARBA00010139"/>
    </source>
</evidence>
<dbReference type="Gene3D" id="3.50.50.60">
    <property type="entry name" value="FAD/NAD(P)-binding domain"/>
    <property type="match status" value="2"/>
</dbReference>
<dbReference type="InterPro" id="IPR023753">
    <property type="entry name" value="FAD/NAD-binding_dom"/>
</dbReference>
<proteinExistence type="inferred from homology"/>
<name>A0A6A6J1A3_9PLEO</name>
<evidence type="ECO:0000256" key="1">
    <source>
        <dbReference type="ARBA" id="ARBA00001974"/>
    </source>
</evidence>
<evidence type="ECO:0000259" key="8">
    <source>
        <dbReference type="Pfam" id="PF07992"/>
    </source>
</evidence>
<dbReference type="InterPro" id="IPR036188">
    <property type="entry name" value="FAD/NAD-bd_sf"/>
</dbReference>
<gene>
    <name evidence="9" type="ORF">BU26DRAFT_475928</name>
</gene>
<dbReference type="InterPro" id="IPR050775">
    <property type="entry name" value="FAD-binding_Monooxygenases"/>
</dbReference>
<dbReference type="RefSeq" id="XP_033690217.1">
    <property type="nucleotide sequence ID" value="XM_033825555.1"/>
</dbReference>
<evidence type="ECO:0000256" key="4">
    <source>
        <dbReference type="ARBA" id="ARBA00022827"/>
    </source>
</evidence>
<protein>
    <submittedName>
        <fullName evidence="9">Cyclopentanone 1,2-monooxygenase</fullName>
    </submittedName>
</protein>